<gene>
    <name evidence="4" type="ORF">GT020_14245</name>
</gene>
<protein>
    <submittedName>
        <fullName evidence="4">EamA family transporter</fullName>
    </submittedName>
</protein>
<feature type="transmembrane region" description="Helical" evidence="2">
    <location>
        <begin position="143"/>
        <end position="167"/>
    </location>
</feature>
<dbReference type="Pfam" id="PF00892">
    <property type="entry name" value="EamA"/>
    <property type="match status" value="2"/>
</dbReference>
<evidence type="ECO:0000259" key="3">
    <source>
        <dbReference type="Pfam" id="PF00892"/>
    </source>
</evidence>
<sequence>MTFLLAALGILGISASGPIIAAFPQVPVLSMALWRNGAAAAVLSVPVLKRNRQSYRQITSREWFFTSVAGVALALHFVCFMYSMRLTSVAAGTALVCIQGVWIALFQASRGIRYRKPVFFGMGIAILGVVLITGFDLGQGRDAIIGDLLALAGGVLAAIYTLAGATARKTMGTATYSSSCYGITAVILMVLCLVAGQPVWGFDATGWLGIILLTVCAQLLGHTVMNHLLNVLGPLTVSTLILLEIPGAALLAALVLGQVVPTATYLGLAVILLGLVLVVRGQVPPKTAA</sequence>
<feature type="transmembrane region" description="Helical" evidence="2">
    <location>
        <begin position="237"/>
        <end position="256"/>
    </location>
</feature>
<dbReference type="AlphaFoldDB" id="A0A6L9G9W7"/>
<feature type="transmembrane region" description="Helical" evidence="2">
    <location>
        <begin position="179"/>
        <end position="200"/>
    </location>
</feature>
<evidence type="ECO:0000313" key="5">
    <source>
        <dbReference type="Proteomes" id="UP000477543"/>
    </source>
</evidence>
<keyword evidence="2" id="KW-0472">Membrane</keyword>
<comment type="caution">
    <text evidence="4">The sequence shown here is derived from an EMBL/GenBank/DDBJ whole genome shotgun (WGS) entry which is preliminary data.</text>
</comment>
<evidence type="ECO:0000313" key="4">
    <source>
        <dbReference type="EMBL" id="NAZ17220.1"/>
    </source>
</evidence>
<name>A0A6L9G9W7_9MICC</name>
<dbReference type="RefSeq" id="WP_161449715.1">
    <property type="nucleotide sequence ID" value="NZ_WYDN01000014.1"/>
</dbReference>
<accession>A0A6L9G9W7</accession>
<feature type="transmembrane region" description="Helical" evidence="2">
    <location>
        <begin position="118"/>
        <end position="137"/>
    </location>
</feature>
<organism evidence="4 5">
    <name type="scientific">Glutamicibacter soli</name>
    <dbReference type="NCBI Taxonomy" id="453836"/>
    <lineage>
        <taxon>Bacteria</taxon>
        <taxon>Bacillati</taxon>
        <taxon>Actinomycetota</taxon>
        <taxon>Actinomycetes</taxon>
        <taxon>Micrococcales</taxon>
        <taxon>Micrococcaceae</taxon>
        <taxon>Glutamicibacter</taxon>
    </lineage>
</organism>
<dbReference type="EMBL" id="WYDN01000014">
    <property type="protein sequence ID" value="NAZ17220.1"/>
    <property type="molecule type" value="Genomic_DNA"/>
</dbReference>
<dbReference type="PANTHER" id="PTHR22911">
    <property type="entry name" value="ACYL-MALONYL CONDENSING ENZYME-RELATED"/>
    <property type="match status" value="1"/>
</dbReference>
<proteinExistence type="inferred from homology"/>
<feature type="domain" description="EamA" evidence="3">
    <location>
        <begin position="145"/>
        <end position="279"/>
    </location>
</feature>
<keyword evidence="2" id="KW-0812">Transmembrane</keyword>
<reference evidence="4 5" key="1">
    <citation type="submission" date="2020-01" db="EMBL/GenBank/DDBJ databases">
        <title>Glutamicibacter soli M275.</title>
        <authorList>
            <person name="Meng X."/>
        </authorList>
    </citation>
    <scope>NUCLEOTIDE SEQUENCE [LARGE SCALE GENOMIC DNA]</scope>
    <source>
        <strain evidence="4 5">M275</strain>
    </source>
</reference>
<feature type="transmembrane region" description="Helical" evidence="2">
    <location>
        <begin position="89"/>
        <end position="106"/>
    </location>
</feature>
<dbReference type="PANTHER" id="PTHR22911:SF76">
    <property type="entry name" value="EAMA DOMAIN-CONTAINING PROTEIN"/>
    <property type="match status" value="1"/>
</dbReference>
<dbReference type="Proteomes" id="UP000477543">
    <property type="component" value="Unassembled WGS sequence"/>
</dbReference>
<feature type="transmembrane region" description="Helical" evidence="2">
    <location>
        <begin position="63"/>
        <end position="83"/>
    </location>
</feature>
<keyword evidence="2" id="KW-1133">Transmembrane helix</keyword>
<dbReference type="GO" id="GO:0016020">
    <property type="term" value="C:membrane"/>
    <property type="evidence" value="ECO:0007669"/>
    <property type="project" value="InterPro"/>
</dbReference>
<comment type="similarity">
    <text evidence="1">Belongs to the EamA transporter family.</text>
</comment>
<dbReference type="SUPFAM" id="SSF103481">
    <property type="entry name" value="Multidrug resistance efflux transporter EmrE"/>
    <property type="match status" value="2"/>
</dbReference>
<feature type="transmembrane region" description="Helical" evidence="2">
    <location>
        <begin position="262"/>
        <end position="279"/>
    </location>
</feature>
<dbReference type="InterPro" id="IPR000620">
    <property type="entry name" value="EamA_dom"/>
</dbReference>
<feature type="domain" description="EamA" evidence="3">
    <location>
        <begin position="4"/>
        <end position="133"/>
    </location>
</feature>
<feature type="transmembrane region" description="Helical" evidence="2">
    <location>
        <begin position="206"/>
        <end position="225"/>
    </location>
</feature>
<evidence type="ECO:0000256" key="1">
    <source>
        <dbReference type="ARBA" id="ARBA00007362"/>
    </source>
</evidence>
<evidence type="ECO:0000256" key="2">
    <source>
        <dbReference type="SAM" id="Phobius"/>
    </source>
</evidence>
<dbReference type="InterPro" id="IPR037185">
    <property type="entry name" value="EmrE-like"/>
</dbReference>